<dbReference type="PATRIC" id="fig|1129794.4.peg.1670"/>
<name>M4RJP3_9ALTE</name>
<keyword evidence="1" id="KW-0812">Transmembrane</keyword>
<dbReference type="AlphaFoldDB" id="M4RJP3"/>
<keyword evidence="1" id="KW-0472">Membrane</keyword>
<evidence type="ECO:0000313" key="2">
    <source>
        <dbReference type="EMBL" id="AGH43795.1"/>
    </source>
</evidence>
<sequence length="142" mass="15902">MYKKYGFSLIEVSIASLLIMLGVTGYVTLQSEYVVADANINLRNLALHLAQEKLTDLVYFQQLSHIPGAISYQNIATNLGGTIASGERDVIISSVLNLQTYDTQWQVENLYYVDTTFNGIADSWVKDGVTFFSYCYTSKCRS</sequence>
<accession>M4RJP3</accession>
<keyword evidence="3" id="KW-1185">Reference proteome</keyword>
<dbReference type="eggNOG" id="COG4967">
    <property type="taxonomic scope" value="Bacteria"/>
</dbReference>
<feature type="transmembrane region" description="Helical" evidence="1">
    <location>
        <begin position="7"/>
        <end position="29"/>
    </location>
</feature>
<dbReference type="Proteomes" id="UP000011864">
    <property type="component" value="Chromosome"/>
</dbReference>
<dbReference type="RefSeq" id="WP_015430607.1">
    <property type="nucleotide sequence ID" value="NC_020514.1"/>
</dbReference>
<protein>
    <recommendedName>
        <fullName evidence="4">Prepilin-type N-terminal cleavage/methylation domain-containing protein</fullName>
    </recommendedName>
</protein>
<proteinExistence type="predicted"/>
<evidence type="ECO:0000313" key="3">
    <source>
        <dbReference type="Proteomes" id="UP000011864"/>
    </source>
</evidence>
<evidence type="ECO:0008006" key="4">
    <source>
        <dbReference type="Google" id="ProtNLM"/>
    </source>
</evidence>
<keyword evidence="1" id="KW-1133">Transmembrane helix</keyword>
<dbReference type="KEGG" id="gps:C427_1686"/>
<reference evidence="2 3" key="1">
    <citation type="journal article" date="2013" name="Genome Announc.">
        <title>Complete Genome Sequence of Glaciecola psychrophila Strain 170T.</title>
        <authorList>
            <person name="Yin J."/>
            <person name="Chen J."/>
            <person name="Liu G."/>
            <person name="Yu Y."/>
            <person name="Song L."/>
            <person name="Wang X."/>
            <person name="Qu X."/>
        </authorList>
    </citation>
    <scope>NUCLEOTIDE SEQUENCE [LARGE SCALE GENOMIC DNA]</scope>
    <source>
        <strain evidence="2 3">170</strain>
    </source>
</reference>
<organism evidence="2 3">
    <name type="scientific">Paraglaciecola psychrophila 170</name>
    <dbReference type="NCBI Taxonomy" id="1129794"/>
    <lineage>
        <taxon>Bacteria</taxon>
        <taxon>Pseudomonadati</taxon>
        <taxon>Pseudomonadota</taxon>
        <taxon>Gammaproteobacteria</taxon>
        <taxon>Alteromonadales</taxon>
        <taxon>Alteromonadaceae</taxon>
        <taxon>Paraglaciecola</taxon>
    </lineage>
</organism>
<dbReference type="EMBL" id="CP003837">
    <property type="protein sequence ID" value="AGH43795.1"/>
    <property type="molecule type" value="Genomic_DNA"/>
</dbReference>
<dbReference type="STRING" id="1129794.C427_1686"/>
<dbReference type="HOGENOM" id="CLU_1813956_0_0_6"/>
<evidence type="ECO:0000256" key="1">
    <source>
        <dbReference type="SAM" id="Phobius"/>
    </source>
</evidence>
<gene>
    <name evidence="2" type="ORF">C427_1686</name>
</gene>